<dbReference type="InterPro" id="IPR002049">
    <property type="entry name" value="LE_dom"/>
</dbReference>
<dbReference type="PANTHER" id="PTHR48041:SF2">
    <property type="entry name" value="ATP-DEPENDENT PERMEASE-RELATED"/>
    <property type="match status" value="1"/>
</dbReference>
<evidence type="ECO:0000256" key="2">
    <source>
        <dbReference type="ARBA" id="ARBA00022448"/>
    </source>
</evidence>
<proteinExistence type="predicted"/>
<dbReference type="InterPro" id="IPR027417">
    <property type="entry name" value="P-loop_NTPase"/>
</dbReference>
<dbReference type="KEGG" id="blac:94344759"/>
<evidence type="ECO:0000256" key="3">
    <source>
        <dbReference type="ARBA" id="ARBA00022692"/>
    </source>
</evidence>
<dbReference type="PROSITE" id="PS00211">
    <property type="entry name" value="ABC_TRANSPORTER_1"/>
    <property type="match status" value="1"/>
</dbReference>
<dbReference type="RefSeq" id="XP_067821402.1">
    <property type="nucleotide sequence ID" value="XM_067959088.1"/>
</dbReference>
<feature type="transmembrane region" description="Helical" evidence="8">
    <location>
        <begin position="813"/>
        <end position="835"/>
    </location>
</feature>
<evidence type="ECO:0000256" key="7">
    <source>
        <dbReference type="ARBA" id="ARBA00023136"/>
    </source>
</evidence>
<evidence type="ECO:0000256" key="6">
    <source>
        <dbReference type="ARBA" id="ARBA00022989"/>
    </source>
</evidence>
<feature type="transmembrane region" description="Helical" evidence="8">
    <location>
        <begin position="842"/>
        <end position="861"/>
    </location>
</feature>
<keyword evidence="3 8" id="KW-0812">Transmembrane</keyword>
<dbReference type="Pfam" id="PF01061">
    <property type="entry name" value="ABC2_membrane"/>
    <property type="match status" value="1"/>
</dbReference>
<dbReference type="SMART" id="SM00382">
    <property type="entry name" value="AAA"/>
    <property type="match status" value="1"/>
</dbReference>
<dbReference type="GO" id="GO:0005524">
    <property type="term" value="F:ATP binding"/>
    <property type="evidence" value="ECO:0007669"/>
    <property type="project" value="UniProtKB-KW"/>
</dbReference>
<sequence length="970" mass="105005">MLLLVLIDFAASSASISFLTASATCDPLYEKRNSITGQCDCREGFSGFGCRMCATSAELTSTSDSDVCSATFGDDYSCVTGLNYDDHAAFKTYGCTLSSDLQTLFPDGAMDVHCDRDERGIANCSAVVFKATESVRSVHTIECNITHCAFATGNASGECAQIDCKCGPQCSAMTKVLVESTLSGKPATIDVTKKSQLAIVIKGSPIPLSATCTASACERTGGDGSSASGSGTSGSDSSSIEGLWIAIAVCGIVAVTLIVCQCASSWCATANTRHSQDENVEASLLKLTSFSANVLEFRNVSCYADSIDEIGKTFNEPKQILHKVSGRVVRGEVLGLLGPSGSGKTTLLNALSAMDNGRSLYVGELLLNGKRLSKDYRRVAACVQQYDLLYPTLTVKECIIYSAQLRLPATLSDAVKHAMVDRVIAELDLTHVANSRIGSDGGSSGWRGVSGGEKRRVSIGMELVTSPQILILDEPTSGLDSFSAHSVVQLIKELANHGRIVVLSIHQPSARSFLQLDKIMLLGKGKMLYSGAPAESINFFQDLGFKCHKHENIADFILDIASNVDNIPMIRSRIKRESSPNFASLATRPLDSEIREHNMTAQIDIGSPLAKTESPPFMKEITSINTPREQNELALEEAVMNLKTLGTFATSSSLLPISKPKVETYKFDDSITIPPRSMVIEIRVIFARTMQNIFRHRSLLVLHTALSVSLAVFGGLIFNHVTNDLAGFQNRMGAFYFILTFFGFASMSSMDLFIGERPIFLREAGAMYYGAFSYFLAKATLDTCLLRILPASLFASIFYWIMGLQATTDRFLLFLLTIVLFNVAAGAICLLVGVVSSRVGPANLGATVVLLVMLLFGGFLLNSQSIPTAVGWLKHLSIFSYAFEILMTNELKGLILKFDAPGYPAIPIYGEVYLKTLGMDFANRYYDVAALSLIAVSLQVLAFLFLSLQVPLHRSMIEIEGDNLIRREEM</sequence>
<dbReference type="PANTHER" id="PTHR48041">
    <property type="entry name" value="ABC TRANSPORTER G FAMILY MEMBER 28"/>
    <property type="match status" value="1"/>
</dbReference>
<feature type="signal peptide" evidence="9">
    <location>
        <begin position="1"/>
        <end position="15"/>
    </location>
</feature>
<keyword evidence="9" id="KW-0732">Signal</keyword>
<keyword evidence="2" id="KW-0813">Transport</keyword>
<organism evidence="11 12">
    <name type="scientific">Bremia lactucae</name>
    <name type="common">Lettuce downy mildew</name>
    <dbReference type="NCBI Taxonomy" id="4779"/>
    <lineage>
        <taxon>Eukaryota</taxon>
        <taxon>Sar</taxon>
        <taxon>Stramenopiles</taxon>
        <taxon>Oomycota</taxon>
        <taxon>Peronosporomycetes</taxon>
        <taxon>Peronosporales</taxon>
        <taxon>Peronosporaceae</taxon>
        <taxon>Bremia</taxon>
    </lineage>
</organism>
<keyword evidence="5" id="KW-0067">ATP-binding</keyword>
<dbReference type="CDD" id="cd00055">
    <property type="entry name" value="EGF_Lam"/>
    <property type="match status" value="1"/>
</dbReference>
<dbReference type="Pfam" id="PF00005">
    <property type="entry name" value="ABC_tran"/>
    <property type="match status" value="1"/>
</dbReference>
<dbReference type="InterPro" id="IPR003593">
    <property type="entry name" value="AAA+_ATPase"/>
</dbReference>
<dbReference type="Proteomes" id="UP000294530">
    <property type="component" value="Unassembled WGS sequence"/>
</dbReference>
<dbReference type="PROSITE" id="PS50893">
    <property type="entry name" value="ABC_TRANSPORTER_2"/>
    <property type="match status" value="1"/>
</dbReference>
<dbReference type="Gene3D" id="3.40.50.300">
    <property type="entry name" value="P-loop containing nucleotide triphosphate hydrolases"/>
    <property type="match status" value="1"/>
</dbReference>
<dbReference type="InterPro" id="IPR017871">
    <property type="entry name" value="ABC_transporter-like_CS"/>
</dbReference>
<feature type="transmembrane region" description="Helical" evidence="8">
    <location>
        <begin position="699"/>
        <end position="721"/>
    </location>
</feature>
<evidence type="ECO:0000259" key="10">
    <source>
        <dbReference type="PROSITE" id="PS50893"/>
    </source>
</evidence>
<comment type="subcellular location">
    <subcellularLocation>
        <location evidence="1">Membrane</location>
        <topology evidence="1">Multi-pass membrane protein</topology>
    </subcellularLocation>
</comment>
<dbReference type="AlphaFoldDB" id="A0A976NXL5"/>
<dbReference type="EMBL" id="SHOA02000012">
    <property type="protein sequence ID" value="TDH71903.1"/>
    <property type="molecule type" value="Genomic_DNA"/>
</dbReference>
<keyword evidence="7 8" id="KW-0472">Membrane</keyword>
<dbReference type="GeneID" id="94344759"/>
<keyword evidence="6 8" id="KW-1133">Transmembrane helix</keyword>
<reference evidence="11 12" key="1">
    <citation type="journal article" date="2021" name="Genome Biol.">
        <title>AFLAP: assembly-free linkage analysis pipeline using k-mers from genome sequencing data.</title>
        <authorList>
            <person name="Fletcher K."/>
            <person name="Zhang L."/>
            <person name="Gil J."/>
            <person name="Han R."/>
            <person name="Cavanaugh K."/>
            <person name="Michelmore R."/>
        </authorList>
    </citation>
    <scope>NUCLEOTIDE SEQUENCE [LARGE SCALE GENOMIC DNA]</scope>
    <source>
        <strain evidence="11 12">SF5</strain>
    </source>
</reference>
<feature type="chain" id="PRO_5037492013" description="ABC transporter domain-containing protein" evidence="9">
    <location>
        <begin position="16"/>
        <end position="970"/>
    </location>
</feature>
<dbReference type="SUPFAM" id="SSF52540">
    <property type="entry name" value="P-loop containing nucleoside triphosphate hydrolases"/>
    <property type="match status" value="1"/>
</dbReference>
<evidence type="ECO:0000256" key="8">
    <source>
        <dbReference type="SAM" id="Phobius"/>
    </source>
</evidence>
<dbReference type="GO" id="GO:0016887">
    <property type="term" value="F:ATP hydrolysis activity"/>
    <property type="evidence" value="ECO:0007669"/>
    <property type="project" value="InterPro"/>
</dbReference>
<feature type="transmembrane region" description="Helical" evidence="8">
    <location>
        <begin position="733"/>
        <end position="754"/>
    </location>
</feature>
<comment type="caution">
    <text evidence="11">The sequence shown here is derived from an EMBL/GenBank/DDBJ whole genome shotgun (WGS) entry which is preliminary data.</text>
</comment>
<keyword evidence="12" id="KW-1185">Reference proteome</keyword>
<dbReference type="InterPro" id="IPR013525">
    <property type="entry name" value="ABC2_TM"/>
</dbReference>
<dbReference type="InterPro" id="IPR050352">
    <property type="entry name" value="ABCG_transporters"/>
</dbReference>
<evidence type="ECO:0000256" key="5">
    <source>
        <dbReference type="ARBA" id="ARBA00022840"/>
    </source>
</evidence>
<feature type="domain" description="ABC transporter" evidence="10">
    <location>
        <begin position="295"/>
        <end position="549"/>
    </location>
</feature>
<evidence type="ECO:0000256" key="9">
    <source>
        <dbReference type="SAM" id="SignalP"/>
    </source>
</evidence>
<name>A0A976NXL5_BRELC</name>
<evidence type="ECO:0000313" key="12">
    <source>
        <dbReference type="Proteomes" id="UP000294530"/>
    </source>
</evidence>
<keyword evidence="4" id="KW-0547">Nucleotide-binding</keyword>
<dbReference type="GO" id="GO:0016020">
    <property type="term" value="C:membrane"/>
    <property type="evidence" value="ECO:0007669"/>
    <property type="project" value="UniProtKB-SubCell"/>
</dbReference>
<protein>
    <recommendedName>
        <fullName evidence="10">ABC transporter domain-containing protein</fullName>
    </recommendedName>
</protein>
<feature type="transmembrane region" description="Helical" evidence="8">
    <location>
        <begin position="928"/>
        <end position="948"/>
    </location>
</feature>
<evidence type="ECO:0000256" key="1">
    <source>
        <dbReference type="ARBA" id="ARBA00004141"/>
    </source>
</evidence>
<gene>
    <name evidence="11" type="ORF">CCR75_000983</name>
</gene>
<dbReference type="GO" id="GO:0140359">
    <property type="term" value="F:ABC-type transporter activity"/>
    <property type="evidence" value="ECO:0007669"/>
    <property type="project" value="InterPro"/>
</dbReference>
<dbReference type="InterPro" id="IPR003439">
    <property type="entry name" value="ABC_transporter-like_ATP-bd"/>
</dbReference>
<dbReference type="OrthoDB" id="66620at2759"/>
<evidence type="ECO:0000256" key="4">
    <source>
        <dbReference type="ARBA" id="ARBA00022741"/>
    </source>
</evidence>
<evidence type="ECO:0000313" key="11">
    <source>
        <dbReference type="EMBL" id="TDH71903.1"/>
    </source>
</evidence>
<accession>A0A976NXL5</accession>
<feature type="transmembrane region" description="Helical" evidence="8">
    <location>
        <begin position="775"/>
        <end position="801"/>
    </location>
</feature>